<name>A0A5K7YTR0_9BACT</name>
<evidence type="ECO:0000313" key="1">
    <source>
        <dbReference type="EMBL" id="BBO70421.1"/>
    </source>
</evidence>
<organism evidence="1 2">
    <name type="scientific">Desulfosarcina alkanivorans</name>
    <dbReference type="NCBI Taxonomy" id="571177"/>
    <lineage>
        <taxon>Bacteria</taxon>
        <taxon>Pseudomonadati</taxon>
        <taxon>Thermodesulfobacteriota</taxon>
        <taxon>Desulfobacteria</taxon>
        <taxon>Desulfobacterales</taxon>
        <taxon>Desulfosarcinaceae</taxon>
        <taxon>Desulfosarcina</taxon>
    </lineage>
</organism>
<gene>
    <name evidence="1" type="ORF">DSCA_43510</name>
</gene>
<evidence type="ECO:0000313" key="2">
    <source>
        <dbReference type="Proteomes" id="UP000427906"/>
    </source>
</evidence>
<keyword evidence="2" id="KW-1185">Reference proteome</keyword>
<accession>A0A5K7YTR0</accession>
<sequence length="49" mass="5800">MTRLDFRGPTMKKTIVPGTRVRAKESADIAEYRKKIRENTAKDWFWDQG</sequence>
<protein>
    <submittedName>
        <fullName evidence="1">Uncharacterized protein</fullName>
    </submittedName>
</protein>
<dbReference type="EMBL" id="AP021874">
    <property type="protein sequence ID" value="BBO70421.1"/>
    <property type="molecule type" value="Genomic_DNA"/>
</dbReference>
<proteinExistence type="predicted"/>
<dbReference type="KEGG" id="dalk:DSCA_43510"/>
<dbReference type="AlphaFoldDB" id="A0A5K7YTR0"/>
<reference evidence="1 2" key="1">
    <citation type="submission" date="2019-11" db="EMBL/GenBank/DDBJ databases">
        <title>Comparative genomics of hydrocarbon-degrading Desulfosarcina strains.</title>
        <authorList>
            <person name="Watanabe M."/>
            <person name="Kojima H."/>
            <person name="Fukui M."/>
        </authorList>
    </citation>
    <scope>NUCLEOTIDE SEQUENCE [LARGE SCALE GENOMIC DNA]</scope>
    <source>
        <strain evidence="1 2">PL12</strain>
    </source>
</reference>
<dbReference type="Proteomes" id="UP000427906">
    <property type="component" value="Chromosome"/>
</dbReference>